<name>A0A150G7E3_GONPE</name>
<feature type="compositionally biased region" description="Low complexity" evidence="1">
    <location>
        <begin position="397"/>
        <end position="409"/>
    </location>
</feature>
<feature type="compositionally biased region" description="Gly residues" evidence="1">
    <location>
        <begin position="347"/>
        <end position="356"/>
    </location>
</feature>
<dbReference type="Proteomes" id="UP000075714">
    <property type="component" value="Unassembled WGS sequence"/>
</dbReference>
<evidence type="ECO:0008006" key="4">
    <source>
        <dbReference type="Google" id="ProtNLM"/>
    </source>
</evidence>
<keyword evidence="3" id="KW-1185">Reference proteome</keyword>
<feature type="compositionally biased region" description="Low complexity" evidence="1">
    <location>
        <begin position="483"/>
        <end position="503"/>
    </location>
</feature>
<gene>
    <name evidence="2" type="ORF">GPECTOR_54g206</name>
</gene>
<feature type="region of interest" description="Disordered" evidence="1">
    <location>
        <begin position="304"/>
        <end position="610"/>
    </location>
</feature>
<feature type="region of interest" description="Disordered" evidence="1">
    <location>
        <begin position="709"/>
        <end position="801"/>
    </location>
</feature>
<feature type="region of interest" description="Disordered" evidence="1">
    <location>
        <begin position="266"/>
        <end position="289"/>
    </location>
</feature>
<reference evidence="3" key="1">
    <citation type="journal article" date="2016" name="Nat. Commun.">
        <title>The Gonium pectorale genome demonstrates co-option of cell cycle regulation during the evolution of multicellularity.</title>
        <authorList>
            <person name="Hanschen E.R."/>
            <person name="Marriage T.N."/>
            <person name="Ferris P.J."/>
            <person name="Hamaji T."/>
            <person name="Toyoda A."/>
            <person name="Fujiyama A."/>
            <person name="Neme R."/>
            <person name="Noguchi H."/>
            <person name="Minakuchi Y."/>
            <person name="Suzuki M."/>
            <person name="Kawai-Toyooka H."/>
            <person name="Smith D.R."/>
            <person name="Sparks H."/>
            <person name="Anderson J."/>
            <person name="Bakaric R."/>
            <person name="Luria V."/>
            <person name="Karger A."/>
            <person name="Kirschner M.W."/>
            <person name="Durand P.M."/>
            <person name="Michod R.E."/>
            <person name="Nozaki H."/>
            <person name="Olson B.J."/>
        </authorList>
    </citation>
    <scope>NUCLEOTIDE SEQUENCE [LARGE SCALE GENOMIC DNA]</scope>
    <source>
        <strain evidence="3">NIES-2863</strain>
    </source>
</reference>
<evidence type="ECO:0000256" key="1">
    <source>
        <dbReference type="SAM" id="MobiDB-lite"/>
    </source>
</evidence>
<evidence type="ECO:0000313" key="2">
    <source>
        <dbReference type="EMBL" id="KXZ45465.1"/>
    </source>
</evidence>
<proteinExistence type="predicted"/>
<feature type="compositionally biased region" description="Low complexity" evidence="1">
    <location>
        <begin position="534"/>
        <end position="543"/>
    </location>
</feature>
<protein>
    <recommendedName>
        <fullName evidence="4">VHS domain-containing protein</fullName>
    </recommendedName>
</protein>
<evidence type="ECO:0000313" key="3">
    <source>
        <dbReference type="Proteomes" id="UP000075714"/>
    </source>
</evidence>
<feature type="compositionally biased region" description="Low complexity" evidence="1">
    <location>
        <begin position="304"/>
        <end position="319"/>
    </location>
</feature>
<feature type="compositionally biased region" description="Gly residues" evidence="1">
    <location>
        <begin position="505"/>
        <end position="514"/>
    </location>
</feature>
<dbReference type="AlphaFoldDB" id="A0A150G7E3"/>
<feature type="compositionally biased region" description="Low complexity" evidence="1">
    <location>
        <begin position="556"/>
        <end position="568"/>
    </location>
</feature>
<accession>A0A150G7E3</accession>
<feature type="compositionally biased region" description="Low complexity" evidence="1">
    <location>
        <begin position="459"/>
        <end position="472"/>
    </location>
</feature>
<dbReference type="STRING" id="33097.A0A150G7E3"/>
<dbReference type="OrthoDB" id="549877at2759"/>
<feature type="compositionally biased region" description="Gly residues" evidence="1">
    <location>
        <begin position="710"/>
        <end position="723"/>
    </location>
</feature>
<sequence length="801" mass="79157">MPLLGLTVLHTMSLNSSTIVRNQMAAPRLFQRLEKQLAKPQGPQVATAIVQVLVDWAHLFGSEELGARSRAALAQPRIAGMALGCNPSPAVLCMEEEMRLGIPPVAPIRGEDFIRAMYNGAGGDLSRLSGGLNGGSGTPRVQPGSLPGGAPPAITTHAVPLLCSRMKADAQRLTAALAACRAAARSGRQGELMGAMDGAYREAERCSQWRRRVQDFTQQDDNPAALSSVLSATDVINTALREWQDFASIEVYHLMRITVPPMSAAALRASTQSRPAAGTGGGPRGRTTDVADLLNIGGAAAGPSAAAASHLPHSQSASQIGGAFDPFGDPPQRATPGASAGSNHGSFRGGAGGSGVGTAAALPPAQPGPSTNPFANPFAPGAQGVTMFPVPVPPSGAPSGAASARSSAPTIGATQPPGRPAHQAQPSLSDWDPFKSTGLPPAVLTAPSSGPSDWTVFDGDGAASSVGGSHSAPYSPGLGSTMPSGALPSPSPSHSGLSVSSTPNGAGGSGGGGASPRSIAGTPHQPATGPLPPAAASGFSSSPQLGNGLGARPQGSSASVTATAAGPGDRTGTGGLSRSTTVPTPASASTTAPARPPASGGAAGSSSGFDWRPEFDRLAAELRAMAPPASSSAAAGPPLADVLARVRGLCEELAAKHGRCVAELTQRHAEELRDVKSRSLAKLREVTSAGQGAALGGLGNALGSGPLSGVDGGSGGGGNGGTSGTAAGPRAATSGLGMVSGRPTSAGAAVQGPLSLGLQAHQHQHGPSHLQPQQYKPNGLAAATPPAHGNGRAPAADFSLI</sequence>
<feature type="compositionally biased region" description="Low complexity" evidence="1">
    <location>
        <begin position="576"/>
        <end position="608"/>
    </location>
</feature>
<comment type="caution">
    <text evidence="2">The sequence shown here is derived from an EMBL/GenBank/DDBJ whole genome shotgun (WGS) entry which is preliminary data.</text>
</comment>
<dbReference type="EMBL" id="LSYV01000055">
    <property type="protein sequence ID" value="KXZ45465.1"/>
    <property type="molecule type" value="Genomic_DNA"/>
</dbReference>
<organism evidence="2 3">
    <name type="scientific">Gonium pectorale</name>
    <name type="common">Green alga</name>
    <dbReference type="NCBI Taxonomy" id="33097"/>
    <lineage>
        <taxon>Eukaryota</taxon>
        <taxon>Viridiplantae</taxon>
        <taxon>Chlorophyta</taxon>
        <taxon>core chlorophytes</taxon>
        <taxon>Chlorophyceae</taxon>
        <taxon>CS clade</taxon>
        <taxon>Chlamydomonadales</taxon>
        <taxon>Volvocaceae</taxon>
        <taxon>Gonium</taxon>
    </lineage>
</organism>